<dbReference type="AlphaFoldDB" id="A0A096M9N4"/>
<dbReference type="Pfam" id="PF07686">
    <property type="entry name" value="V-set"/>
    <property type="match status" value="1"/>
</dbReference>
<dbReference type="InterPro" id="IPR036116">
    <property type="entry name" value="FN3_sf"/>
</dbReference>
<accession>A0A096M9N4</accession>
<dbReference type="GeneTree" id="ENSGT00940000156511"/>
<keyword evidence="3" id="KW-0732">Signal</keyword>
<dbReference type="InterPro" id="IPR003961">
    <property type="entry name" value="FN3_dom"/>
</dbReference>
<dbReference type="SUPFAM" id="SSF48726">
    <property type="entry name" value="Immunoglobulin"/>
    <property type="match status" value="1"/>
</dbReference>
<evidence type="ECO:0000259" key="4">
    <source>
        <dbReference type="PROSITE" id="PS50835"/>
    </source>
</evidence>
<dbReference type="eggNOG" id="KOG3510">
    <property type="taxonomic scope" value="Eukaryota"/>
</dbReference>
<evidence type="ECO:0000259" key="5">
    <source>
        <dbReference type="PROSITE" id="PS50853"/>
    </source>
</evidence>
<feature type="domain" description="Fibronectin type-III" evidence="5">
    <location>
        <begin position="137"/>
        <end position="231"/>
    </location>
</feature>
<dbReference type="GO" id="GO:0043277">
    <property type="term" value="P:apoptotic cell clearance"/>
    <property type="evidence" value="ECO:0007669"/>
    <property type="project" value="TreeGrafter"/>
</dbReference>
<dbReference type="EMBL" id="AYCK01003012">
    <property type="status" value="NOT_ANNOTATED_CDS"/>
    <property type="molecule type" value="Genomic_DNA"/>
</dbReference>
<keyword evidence="7" id="KW-1185">Reference proteome</keyword>
<keyword evidence="2" id="KW-0393">Immunoglobulin domain</keyword>
<evidence type="ECO:0000256" key="1">
    <source>
        <dbReference type="ARBA" id="ARBA00022737"/>
    </source>
</evidence>
<dbReference type="InterPro" id="IPR036179">
    <property type="entry name" value="Ig-like_dom_sf"/>
</dbReference>
<dbReference type="FunFam" id="2.60.40.10:FF:000028">
    <property type="entry name" value="Neuronal cell adhesion molecule"/>
    <property type="match status" value="1"/>
</dbReference>
<dbReference type="InterPro" id="IPR013106">
    <property type="entry name" value="Ig_V-set"/>
</dbReference>
<dbReference type="GO" id="GO:0001786">
    <property type="term" value="F:phosphatidylserine binding"/>
    <property type="evidence" value="ECO:0007669"/>
    <property type="project" value="TreeGrafter"/>
</dbReference>
<dbReference type="PROSITE" id="PS50853">
    <property type="entry name" value="FN3"/>
    <property type="match status" value="3"/>
</dbReference>
<feature type="chain" id="PRO_5001920214" evidence="3">
    <location>
        <begin position="26"/>
        <end position="529"/>
    </location>
</feature>
<feature type="domain" description="Ig-like" evidence="4">
    <location>
        <begin position="9"/>
        <end position="134"/>
    </location>
</feature>
<sequence>MNRSGREFPAFYCLLLLCLLKGCTCQYYTTTTTVGSDVSLTCTYAIWKYDRLPFCWARGSTSAFGCNNEVLKSDGTSVKSRLSWRYDLRGNLGNGDASLTIAQVQEGDSGKYICRVEIPGWFNDQEVETTLNVVPGRPSPPQVELRELKQRAATVGWSPPFDGGRYISSYLIDFKRSDASWNVAVRTQDFKTQVTLVDLRPATTYNLRAFAVNSVGTSDASNVLTFTTQEAAPEGPPLDMRLQAVSTQSIRVTWKPPQVELRNGVLRSYTVSYRDYDALVQKWWHLTKMATGDQESILLTDLQPSTRYDVLIQARTNAGEGPAATAPLCSTLGEGMLGDMRGFNKLTVFVLFLTQATTTTSTTATTRTKHTSLSVGMKDQAVFGIAKIMPPDPPVIGLQEVTNYTISIFWTPGFEGNSPISGFYLEYKAQNASWDYTETVIDFDANETEATLVEFKPSTYNIRMFAKNSLGTSNASNVLTVTIEEGGVHFSSSSPGCVSLYAPKTPWDLMLIFLGYLWFFCQTSEFNLC</sequence>
<evidence type="ECO:0000256" key="3">
    <source>
        <dbReference type="SAM" id="SignalP"/>
    </source>
</evidence>
<dbReference type="InterPro" id="IPR003599">
    <property type="entry name" value="Ig_sub"/>
</dbReference>
<evidence type="ECO:0000313" key="6">
    <source>
        <dbReference type="Ensembl" id="ENSPFOP00000028125.1"/>
    </source>
</evidence>
<reference evidence="6" key="3">
    <citation type="submission" date="2025-09" db="UniProtKB">
        <authorList>
            <consortium name="Ensembl"/>
        </authorList>
    </citation>
    <scope>IDENTIFICATION</scope>
</reference>
<dbReference type="PANTHER" id="PTHR46608">
    <property type="entry name" value="T-CELL IMMUNOGLOBULIN AND MUCIN DOMAIN-CONTAINING PROTEIN 4"/>
    <property type="match status" value="1"/>
</dbReference>
<keyword evidence="1" id="KW-0677">Repeat</keyword>
<dbReference type="SMART" id="SM00060">
    <property type="entry name" value="FN3"/>
    <property type="match status" value="3"/>
</dbReference>
<dbReference type="SUPFAM" id="SSF49265">
    <property type="entry name" value="Fibronectin type III"/>
    <property type="match status" value="2"/>
</dbReference>
<feature type="signal peptide" evidence="3">
    <location>
        <begin position="1"/>
        <end position="25"/>
    </location>
</feature>
<name>A0A096M9N4_POEFO</name>
<proteinExistence type="predicted"/>
<dbReference type="PROSITE" id="PS50835">
    <property type="entry name" value="IG_LIKE"/>
    <property type="match status" value="1"/>
</dbReference>
<dbReference type="Ensembl" id="ENSPFOT00000029777.1">
    <property type="protein sequence ID" value="ENSPFOP00000028125.1"/>
    <property type="gene ID" value="ENSPFOG00000008966.2"/>
</dbReference>
<protein>
    <submittedName>
        <fullName evidence="6">Uncharacterized protein</fullName>
    </submittedName>
</protein>
<evidence type="ECO:0000313" key="7">
    <source>
        <dbReference type="Proteomes" id="UP000028760"/>
    </source>
</evidence>
<organism evidence="6 7">
    <name type="scientific">Poecilia formosa</name>
    <name type="common">Amazon molly</name>
    <name type="synonym">Limia formosa</name>
    <dbReference type="NCBI Taxonomy" id="48698"/>
    <lineage>
        <taxon>Eukaryota</taxon>
        <taxon>Metazoa</taxon>
        <taxon>Chordata</taxon>
        <taxon>Craniata</taxon>
        <taxon>Vertebrata</taxon>
        <taxon>Euteleostomi</taxon>
        <taxon>Actinopterygii</taxon>
        <taxon>Neopterygii</taxon>
        <taxon>Teleostei</taxon>
        <taxon>Neoteleostei</taxon>
        <taxon>Acanthomorphata</taxon>
        <taxon>Ovalentaria</taxon>
        <taxon>Atherinomorphae</taxon>
        <taxon>Cyprinodontiformes</taxon>
        <taxon>Poeciliidae</taxon>
        <taxon>Poeciliinae</taxon>
        <taxon>Poecilia</taxon>
    </lineage>
</organism>
<dbReference type="STRING" id="48698.ENSPFOP00000028125"/>
<feature type="domain" description="Fibronectin type-III" evidence="5">
    <location>
        <begin position="236"/>
        <end position="334"/>
    </location>
</feature>
<dbReference type="PANTHER" id="PTHR46608:SF3">
    <property type="entry name" value="T-CELL IMMUNOGLOBULIN AND MUCIN DOMAIN-CONTAINING PROTEIN 4"/>
    <property type="match status" value="1"/>
</dbReference>
<dbReference type="CDD" id="cd00063">
    <property type="entry name" value="FN3"/>
    <property type="match status" value="3"/>
</dbReference>
<reference evidence="6" key="2">
    <citation type="submission" date="2025-08" db="UniProtKB">
        <authorList>
            <consortium name="Ensembl"/>
        </authorList>
    </citation>
    <scope>IDENTIFICATION</scope>
</reference>
<dbReference type="SMART" id="SM00409">
    <property type="entry name" value="IG"/>
    <property type="match status" value="1"/>
</dbReference>
<dbReference type="InterPro" id="IPR007110">
    <property type="entry name" value="Ig-like_dom"/>
</dbReference>
<dbReference type="Proteomes" id="UP000028760">
    <property type="component" value="Unassembled WGS sequence"/>
</dbReference>
<reference evidence="7" key="1">
    <citation type="submission" date="2013-10" db="EMBL/GenBank/DDBJ databases">
        <authorList>
            <person name="Schartl M."/>
            <person name="Warren W."/>
        </authorList>
    </citation>
    <scope>NUCLEOTIDE SEQUENCE [LARGE SCALE GENOMIC DNA]</scope>
    <source>
        <strain evidence="7">female</strain>
    </source>
</reference>
<feature type="domain" description="Fibronectin type-III" evidence="5">
    <location>
        <begin position="390"/>
        <end position="486"/>
    </location>
</feature>
<dbReference type="Pfam" id="PF00041">
    <property type="entry name" value="fn3"/>
    <property type="match status" value="3"/>
</dbReference>
<evidence type="ECO:0000256" key="2">
    <source>
        <dbReference type="ARBA" id="ARBA00023319"/>
    </source>
</evidence>
<dbReference type="InterPro" id="IPR013783">
    <property type="entry name" value="Ig-like_fold"/>
</dbReference>
<dbReference type="GO" id="GO:0060097">
    <property type="term" value="P:cytoskeletal rearrangement involved in phagocytosis, engulfment"/>
    <property type="evidence" value="ECO:0007669"/>
    <property type="project" value="TreeGrafter"/>
</dbReference>
<dbReference type="Gene3D" id="2.60.40.10">
    <property type="entry name" value="Immunoglobulins"/>
    <property type="match status" value="4"/>
</dbReference>